<dbReference type="Proteomes" id="UP000242875">
    <property type="component" value="Unassembled WGS sequence"/>
</dbReference>
<reference evidence="1 2" key="1">
    <citation type="journal article" date="2017" name="Mycologia">
        <title>Bifiguratus adelaidae, gen. et sp. nov., a new member of Mucoromycotina in endophytic and soil-dwelling habitats.</title>
        <authorList>
            <person name="Torres-Cruz T.J."/>
            <person name="Billingsley Tobias T.L."/>
            <person name="Almatruk M."/>
            <person name="Hesse C."/>
            <person name="Kuske C.R."/>
            <person name="Desiro A."/>
            <person name="Benucci G.M."/>
            <person name="Bonito G."/>
            <person name="Stajich J.E."/>
            <person name="Dunlap C."/>
            <person name="Arnold A.E."/>
            <person name="Porras-Alfaro A."/>
        </authorList>
    </citation>
    <scope>NUCLEOTIDE SEQUENCE [LARGE SCALE GENOMIC DNA]</scope>
    <source>
        <strain evidence="1 2">AZ0501</strain>
    </source>
</reference>
<sequence>MANTNIPAAETLEWEEVQESTEKLPPLPPIHQPSTRTLAWGHVKSLLLAIARFVIQNYHLAFILSFLWHIKATRLYIWHPHGTFHRYLTRPVSKPVLDSTIPSVAADVLRLAGGLNAALAVLCLAGLRTQDINAKKLILFVLSVANASQVWFNAVHYLKTKRWNWTFLKEQIGGDLVVAGMNIVAYGRIAQMTNSLL</sequence>
<dbReference type="EMBL" id="MVBO01000025">
    <property type="protein sequence ID" value="OZJ04992.1"/>
    <property type="molecule type" value="Genomic_DNA"/>
</dbReference>
<evidence type="ECO:0000313" key="1">
    <source>
        <dbReference type="EMBL" id="OZJ04992.1"/>
    </source>
</evidence>
<protein>
    <submittedName>
        <fullName evidence="1">Uncharacterized protein</fullName>
    </submittedName>
</protein>
<name>A0A261Y324_9FUNG</name>
<proteinExistence type="predicted"/>
<accession>A0A261Y324</accession>
<dbReference type="AlphaFoldDB" id="A0A261Y324"/>
<evidence type="ECO:0000313" key="2">
    <source>
        <dbReference type="Proteomes" id="UP000242875"/>
    </source>
</evidence>
<comment type="caution">
    <text evidence="1">The sequence shown here is derived from an EMBL/GenBank/DDBJ whole genome shotgun (WGS) entry which is preliminary data.</text>
</comment>
<dbReference type="OrthoDB" id="2277186at2759"/>
<gene>
    <name evidence="1" type="ORF">BZG36_01744</name>
</gene>
<keyword evidence="2" id="KW-1185">Reference proteome</keyword>
<organism evidence="1 2">
    <name type="scientific">Bifiguratus adelaidae</name>
    <dbReference type="NCBI Taxonomy" id="1938954"/>
    <lineage>
        <taxon>Eukaryota</taxon>
        <taxon>Fungi</taxon>
        <taxon>Fungi incertae sedis</taxon>
        <taxon>Mucoromycota</taxon>
        <taxon>Mucoromycotina</taxon>
        <taxon>Endogonomycetes</taxon>
        <taxon>Endogonales</taxon>
        <taxon>Endogonales incertae sedis</taxon>
        <taxon>Bifiguratus</taxon>
    </lineage>
</organism>